<accession>A0A2T0H077</accession>
<keyword evidence="12" id="KW-1185">Reference proteome</keyword>
<dbReference type="InterPro" id="IPR058533">
    <property type="entry name" value="Cation_efflux_TM"/>
</dbReference>
<dbReference type="Proteomes" id="UP000239352">
    <property type="component" value="Unassembled WGS sequence"/>
</dbReference>
<comment type="subcellular location">
    <subcellularLocation>
        <location evidence="1">Membrane</location>
        <topology evidence="1">Multi-pass membrane protein</topology>
    </subcellularLocation>
</comment>
<dbReference type="SUPFAM" id="SSF161111">
    <property type="entry name" value="Cation efflux protein transmembrane domain-like"/>
    <property type="match status" value="1"/>
</dbReference>
<feature type="transmembrane region" description="Helical" evidence="8">
    <location>
        <begin position="128"/>
        <end position="152"/>
    </location>
</feature>
<feature type="transmembrane region" description="Helical" evidence="8">
    <location>
        <begin position="229"/>
        <end position="248"/>
    </location>
</feature>
<dbReference type="GO" id="GO:0005886">
    <property type="term" value="C:plasma membrane"/>
    <property type="evidence" value="ECO:0007669"/>
    <property type="project" value="TreeGrafter"/>
</dbReference>
<evidence type="ECO:0000256" key="8">
    <source>
        <dbReference type="SAM" id="Phobius"/>
    </source>
</evidence>
<dbReference type="AlphaFoldDB" id="A0A2T0H077"/>
<evidence type="ECO:0000256" key="1">
    <source>
        <dbReference type="ARBA" id="ARBA00004141"/>
    </source>
</evidence>
<dbReference type="InterPro" id="IPR002524">
    <property type="entry name" value="Cation_efflux"/>
</dbReference>
<dbReference type="RefSeq" id="WP_106112343.1">
    <property type="nucleotide sequence ID" value="NZ_PVSR01000002.1"/>
</dbReference>
<dbReference type="Pfam" id="PF16916">
    <property type="entry name" value="ZT_dimer"/>
    <property type="match status" value="1"/>
</dbReference>
<dbReference type="InterPro" id="IPR027470">
    <property type="entry name" value="Cation_efflux_CTD"/>
</dbReference>
<dbReference type="Pfam" id="PF01545">
    <property type="entry name" value="Cation_efflux"/>
    <property type="match status" value="1"/>
</dbReference>
<reference evidence="11 12" key="1">
    <citation type="submission" date="2018-03" db="EMBL/GenBank/DDBJ databases">
        <title>Actinopolyspora mortivallis from Sahara, screening for active biomolecules.</title>
        <authorList>
            <person name="Selama O."/>
            <person name="Wellington E.M.H."/>
            <person name="Hacene H."/>
        </authorList>
    </citation>
    <scope>NUCLEOTIDE SEQUENCE [LARGE SCALE GENOMIC DNA]</scope>
    <source>
        <strain evidence="11 12">M5A</strain>
    </source>
</reference>
<dbReference type="GO" id="GO:0015341">
    <property type="term" value="F:zinc efflux antiporter activity"/>
    <property type="evidence" value="ECO:0007669"/>
    <property type="project" value="TreeGrafter"/>
</dbReference>
<evidence type="ECO:0000256" key="7">
    <source>
        <dbReference type="SAM" id="MobiDB-lite"/>
    </source>
</evidence>
<evidence type="ECO:0000256" key="2">
    <source>
        <dbReference type="ARBA" id="ARBA00008114"/>
    </source>
</evidence>
<keyword evidence="3" id="KW-0813">Transport</keyword>
<dbReference type="InParanoid" id="A0A2T0H077"/>
<evidence type="ECO:0000259" key="10">
    <source>
        <dbReference type="Pfam" id="PF16916"/>
    </source>
</evidence>
<dbReference type="InterPro" id="IPR036837">
    <property type="entry name" value="Cation_efflux_CTD_sf"/>
</dbReference>
<dbReference type="Gene3D" id="3.30.70.1350">
    <property type="entry name" value="Cation efflux protein, cytoplasmic domain"/>
    <property type="match status" value="1"/>
</dbReference>
<feature type="domain" description="Cation efflux protein cytoplasmic" evidence="10">
    <location>
        <begin position="255"/>
        <end position="331"/>
    </location>
</feature>
<dbReference type="PANTHER" id="PTHR43840">
    <property type="entry name" value="MITOCHONDRIAL METAL TRANSPORTER 1-RELATED"/>
    <property type="match status" value="1"/>
</dbReference>
<dbReference type="NCBIfam" id="TIGR01297">
    <property type="entry name" value="CDF"/>
    <property type="match status" value="1"/>
</dbReference>
<comment type="caution">
    <text evidence="11">The sequence shown here is derived from an EMBL/GenBank/DDBJ whole genome shotgun (WGS) entry which is preliminary data.</text>
</comment>
<dbReference type="SUPFAM" id="SSF160240">
    <property type="entry name" value="Cation efflux protein cytoplasmic domain-like"/>
    <property type="match status" value="1"/>
</dbReference>
<dbReference type="FunCoup" id="A0A2T0H077">
    <property type="interactions" value="193"/>
</dbReference>
<evidence type="ECO:0000256" key="3">
    <source>
        <dbReference type="ARBA" id="ARBA00022448"/>
    </source>
</evidence>
<organism evidence="11 12">
    <name type="scientific">Actinopolyspora mortivallis</name>
    <dbReference type="NCBI Taxonomy" id="33906"/>
    <lineage>
        <taxon>Bacteria</taxon>
        <taxon>Bacillati</taxon>
        <taxon>Actinomycetota</taxon>
        <taxon>Actinomycetes</taxon>
        <taxon>Actinopolysporales</taxon>
        <taxon>Actinopolysporaceae</taxon>
        <taxon>Actinopolyspora</taxon>
    </lineage>
</organism>
<evidence type="ECO:0000313" key="12">
    <source>
        <dbReference type="Proteomes" id="UP000239352"/>
    </source>
</evidence>
<dbReference type="GO" id="GO:0015086">
    <property type="term" value="F:cadmium ion transmembrane transporter activity"/>
    <property type="evidence" value="ECO:0007669"/>
    <property type="project" value="TreeGrafter"/>
</dbReference>
<evidence type="ECO:0000256" key="6">
    <source>
        <dbReference type="ARBA" id="ARBA00023136"/>
    </source>
</evidence>
<dbReference type="Gene3D" id="1.20.1510.10">
    <property type="entry name" value="Cation efflux protein transmembrane domain"/>
    <property type="match status" value="1"/>
</dbReference>
<dbReference type="GO" id="GO:0015093">
    <property type="term" value="F:ferrous iron transmembrane transporter activity"/>
    <property type="evidence" value="ECO:0007669"/>
    <property type="project" value="TreeGrafter"/>
</dbReference>
<dbReference type="InterPro" id="IPR050291">
    <property type="entry name" value="CDF_Transporter"/>
</dbReference>
<name>A0A2T0H077_ACTMO</name>
<keyword evidence="6 8" id="KW-0472">Membrane</keyword>
<feature type="transmembrane region" description="Helical" evidence="8">
    <location>
        <begin position="204"/>
        <end position="223"/>
    </location>
</feature>
<feature type="transmembrane region" description="Helical" evidence="8">
    <location>
        <begin position="89"/>
        <end position="107"/>
    </location>
</feature>
<feature type="compositionally biased region" description="Basic residues" evidence="7">
    <location>
        <begin position="7"/>
        <end position="20"/>
    </location>
</feature>
<dbReference type="PANTHER" id="PTHR43840:SF15">
    <property type="entry name" value="MITOCHONDRIAL METAL TRANSPORTER 1-RELATED"/>
    <property type="match status" value="1"/>
</dbReference>
<keyword evidence="4 8" id="KW-0812">Transmembrane</keyword>
<evidence type="ECO:0000313" key="11">
    <source>
        <dbReference type="EMBL" id="PRW64768.1"/>
    </source>
</evidence>
<evidence type="ECO:0000256" key="4">
    <source>
        <dbReference type="ARBA" id="ARBA00022692"/>
    </source>
</evidence>
<evidence type="ECO:0000259" key="9">
    <source>
        <dbReference type="Pfam" id="PF01545"/>
    </source>
</evidence>
<feature type="transmembrane region" description="Helical" evidence="8">
    <location>
        <begin position="158"/>
        <end position="176"/>
    </location>
</feature>
<sequence length="338" mass="35363">MGVFGSRHGHRHPHRSRRSTGSRGLPRSLVHSFVPHEHDAAERVDRVLEDSRSGIRALWISLLVLGATALGQAAVLSLAGSVALLSDTLHNAVDALTAVPLGLAFLLDRRPATKRFPYGYGRAEDLAGLVVVLVMVASAMVALVSSVEALFVPHSVDSPLVVAAAGGVGFLGNEVAARVRIHTGGRIGSAALVADGMHARTDSLTSLGVVLAAGGAALGWSALDPLVGLAIAAAIVLVTYSAAARVVGRLMDSVSPELVDRAHRALWSHPEVRGVDGLRLRWSGHRLYAEVTLGVSAGSTLARAHEVAHEAEERLRAELPRVSGATVHAHPAESLHVR</sequence>
<feature type="domain" description="Cation efflux protein transmembrane" evidence="9">
    <location>
        <begin position="58"/>
        <end position="250"/>
    </location>
</feature>
<feature type="transmembrane region" description="Helical" evidence="8">
    <location>
        <begin position="58"/>
        <end position="83"/>
    </location>
</feature>
<dbReference type="InterPro" id="IPR027469">
    <property type="entry name" value="Cation_efflux_TMD_sf"/>
</dbReference>
<evidence type="ECO:0000256" key="5">
    <source>
        <dbReference type="ARBA" id="ARBA00022989"/>
    </source>
</evidence>
<protein>
    <submittedName>
        <fullName evidence="11">Cation diffusion facilitator family transporter</fullName>
    </submittedName>
</protein>
<dbReference type="EMBL" id="PVSR01000002">
    <property type="protein sequence ID" value="PRW64768.1"/>
    <property type="molecule type" value="Genomic_DNA"/>
</dbReference>
<proteinExistence type="inferred from homology"/>
<gene>
    <name evidence="11" type="ORF">CEP50_02760</name>
</gene>
<dbReference type="STRING" id="1050202.GCA_000384035_00716"/>
<keyword evidence="5 8" id="KW-1133">Transmembrane helix</keyword>
<comment type="similarity">
    <text evidence="2">Belongs to the cation diffusion facilitator (CDF) transporter (TC 2.A.4) family.</text>
</comment>
<feature type="region of interest" description="Disordered" evidence="7">
    <location>
        <begin position="1"/>
        <end position="26"/>
    </location>
</feature>
<dbReference type="GO" id="GO:0006882">
    <property type="term" value="P:intracellular zinc ion homeostasis"/>
    <property type="evidence" value="ECO:0007669"/>
    <property type="project" value="TreeGrafter"/>
</dbReference>